<dbReference type="Pfam" id="PF02452">
    <property type="entry name" value="PemK_toxin"/>
    <property type="match status" value="1"/>
</dbReference>
<accession>A0ABD6HD36</accession>
<comment type="caution">
    <text evidence="2">The sequence shown here is derived from an EMBL/GenBank/DDBJ whole genome shotgun (WGS) entry which is preliminary data.</text>
</comment>
<reference evidence="3 4" key="1">
    <citation type="submission" date="2019-11" db="EMBL/GenBank/DDBJ databases">
        <title>Whole-genome sequencing of Allorhizobium vitis.</title>
        <authorList>
            <person name="Gan H.M."/>
            <person name="Savka M.A."/>
        </authorList>
    </citation>
    <scope>NUCLEOTIDE SEQUENCE [LARGE SCALE GENOMIC DNA]</scope>
    <source>
        <strain evidence="2 4">RF2/1</strain>
        <strain evidence="1 3">T1/7</strain>
    </source>
</reference>
<dbReference type="Proteomes" id="UP000179536">
    <property type="component" value="Unassembled WGS sequence"/>
</dbReference>
<dbReference type="Gene3D" id="2.30.30.110">
    <property type="match status" value="1"/>
</dbReference>
<proteinExistence type="predicted"/>
<dbReference type="InterPro" id="IPR011067">
    <property type="entry name" value="Plasmid_toxin/cell-grow_inhib"/>
</dbReference>
<sequence length="120" mass="13109">MTVRSNTPKRGELYLIDLNPVVGNEMRDTHRCVVISPREVNVLGMCLTVVVTTGGQFARRAGLAVNITGHETNGVALCNHVRSFDILSRVKQKTARHIDTLDSDTVDEIVAKVVGIIEAN</sequence>
<dbReference type="AlphaFoldDB" id="A0ABD6HD36"/>
<evidence type="ECO:0000313" key="4">
    <source>
        <dbReference type="Proteomes" id="UP000179536"/>
    </source>
</evidence>
<dbReference type="EMBL" id="MBFA02000016">
    <property type="protein sequence ID" value="MUP12281.1"/>
    <property type="molecule type" value="Genomic_DNA"/>
</dbReference>
<organism evidence="2 4">
    <name type="scientific">Agrobacterium vitis</name>
    <name type="common">Rhizobium vitis</name>
    <dbReference type="NCBI Taxonomy" id="373"/>
    <lineage>
        <taxon>Bacteria</taxon>
        <taxon>Pseudomonadati</taxon>
        <taxon>Pseudomonadota</taxon>
        <taxon>Alphaproteobacteria</taxon>
        <taxon>Hyphomicrobiales</taxon>
        <taxon>Rhizobiaceae</taxon>
        <taxon>Rhizobium/Agrobacterium group</taxon>
        <taxon>Agrobacterium</taxon>
    </lineage>
</organism>
<dbReference type="Proteomes" id="UP000179454">
    <property type="component" value="Unassembled WGS sequence"/>
</dbReference>
<name>A0ABD6HD36_AGRVI</name>
<evidence type="ECO:0000313" key="2">
    <source>
        <dbReference type="EMBL" id="MUP12281.1"/>
    </source>
</evidence>
<evidence type="ECO:0000313" key="1">
    <source>
        <dbReference type="EMBL" id="MUO41882.1"/>
    </source>
</evidence>
<gene>
    <name evidence="2" type="ORF">BBK91_020690</name>
    <name evidence="1" type="ORF">BBL17_008775</name>
</gene>
<keyword evidence="3" id="KW-1185">Reference proteome</keyword>
<evidence type="ECO:0000313" key="3">
    <source>
        <dbReference type="Proteomes" id="UP000179454"/>
    </source>
</evidence>
<dbReference type="SUPFAM" id="SSF50118">
    <property type="entry name" value="Cell growth inhibitor/plasmid maintenance toxic component"/>
    <property type="match status" value="1"/>
</dbReference>
<dbReference type="PANTHER" id="PTHR33988">
    <property type="entry name" value="ENDORIBONUCLEASE MAZF-RELATED"/>
    <property type="match status" value="1"/>
</dbReference>
<protein>
    <submittedName>
        <fullName evidence="2">Type II toxin-antitoxin system PemK/MazF family toxin</fullName>
    </submittedName>
</protein>
<dbReference type="InterPro" id="IPR003477">
    <property type="entry name" value="PemK-like"/>
</dbReference>
<dbReference type="EMBL" id="MBFE02000005">
    <property type="protein sequence ID" value="MUO41882.1"/>
    <property type="molecule type" value="Genomic_DNA"/>
</dbReference>
<dbReference type="PANTHER" id="PTHR33988:SF2">
    <property type="entry name" value="ENDORIBONUCLEASE MAZF"/>
    <property type="match status" value="1"/>
</dbReference>